<dbReference type="PRINTS" id="PR00359">
    <property type="entry name" value="BP450"/>
</dbReference>
<keyword evidence="2" id="KW-0408">Iron</keyword>
<organism evidence="4 5">
    <name type="scientific">Kineococcus mangrovi</name>
    <dbReference type="NCBI Taxonomy" id="1660183"/>
    <lineage>
        <taxon>Bacteria</taxon>
        <taxon>Bacillati</taxon>
        <taxon>Actinomycetota</taxon>
        <taxon>Actinomycetes</taxon>
        <taxon>Kineosporiales</taxon>
        <taxon>Kineosporiaceae</taxon>
        <taxon>Kineococcus</taxon>
    </lineage>
</organism>
<keyword evidence="5" id="KW-1185">Reference proteome</keyword>
<comment type="similarity">
    <text evidence="1 2">Belongs to the cytochrome P450 family.</text>
</comment>
<feature type="region of interest" description="Disordered" evidence="3">
    <location>
        <begin position="1"/>
        <end position="22"/>
    </location>
</feature>
<dbReference type="EMBL" id="JBGGTQ010000003">
    <property type="protein sequence ID" value="MEZ0492067.1"/>
    <property type="molecule type" value="Genomic_DNA"/>
</dbReference>
<dbReference type="PRINTS" id="PR00385">
    <property type="entry name" value="P450"/>
</dbReference>
<evidence type="ECO:0000256" key="2">
    <source>
        <dbReference type="RuleBase" id="RU000461"/>
    </source>
</evidence>
<dbReference type="InterPro" id="IPR036396">
    <property type="entry name" value="Cyt_P450_sf"/>
</dbReference>
<dbReference type="PROSITE" id="PS00086">
    <property type="entry name" value="CYTOCHROME_P450"/>
    <property type="match status" value="1"/>
</dbReference>
<gene>
    <name evidence="4" type="ORF">AB2L28_07435</name>
</gene>
<keyword evidence="2 4" id="KW-0560">Oxidoreductase</keyword>
<dbReference type="PANTHER" id="PTHR46696:SF1">
    <property type="entry name" value="CYTOCHROME P450 YJIB-RELATED"/>
    <property type="match status" value="1"/>
</dbReference>
<dbReference type="Proteomes" id="UP001566476">
    <property type="component" value="Unassembled WGS sequence"/>
</dbReference>
<keyword evidence="2" id="KW-0349">Heme</keyword>
<dbReference type="InterPro" id="IPR017972">
    <property type="entry name" value="Cyt_P450_CS"/>
</dbReference>
<accession>A0ABV4I066</accession>
<keyword evidence="2" id="KW-0503">Monooxygenase</keyword>
<sequence length="411" mass="44657">MSTTETPAHPLEASGAFPAARRCPFAPPPEYARWRAEPRLPQVVLPSGKRAWVITRYADARAVLADPRISSDARNPGFPGLGAGEQAVAAELRPFIRMDPPEHTDVRRMLLGEFTVRRSEAREPGIRAVVDEELRRFSTGPRPADLVDGFAAPVATRLILRLLGVPGDDTAFFRGVTAVSGGRNSSAEEVGAALREMFGLLDALVERRTADPGDDLISRLVTGPFARGEISRPSLLSQIGITLNAGHETTRNMIALSVLTLLEHPDQLALLRAEPERWPDAVEELLRHLSVADTVPLRVATADLEVGGRTVRAGDGVVVPLAAANHDPASFDRDDVTAGQFDLRRSPNRHLAFGFGPHQCLGQHLARVELRTALRRLVEELPDLRLARPAADLPLALNSSIFGVDELPVTW</sequence>
<dbReference type="SUPFAM" id="SSF48264">
    <property type="entry name" value="Cytochrome P450"/>
    <property type="match status" value="1"/>
</dbReference>
<dbReference type="CDD" id="cd11030">
    <property type="entry name" value="CYP105-like"/>
    <property type="match status" value="1"/>
</dbReference>
<name>A0ABV4I066_9ACTN</name>
<evidence type="ECO:0000313" key="5">
    <source>
        <dbReference type="Proteomes" id="UP001566476"/>
    </source>
</evidence>
<reference evidence="4 5" key="1">
    <citation type="submission" date="2024-07" db="EMBL/GenBank/DDBJ databases">
        <authorList>
            <person name="Thanompreechachai J."/>
            <person name="Duangmal K."/>
        </authorList>
    </citation>
    <scope>NUCLEOTIDE SEQUENCE [LARGE SCALE GENOMIC DNA]</scope>
    <source>
        <strain evidence="4 5">TBRC 1896</strain>
    </source>
</reference>
<comment type="caution">
    <text evidence="4">The sequence shown here is derived from an EMBL/GenBank/DDBJ whole genome shotgun (WGS) entry which is preliminary data.</text>
</comment>
<dbReference type="PANTHER" id="PTHR46696">
    <property type="entry name" value="P450, PUTATIVE (EUROFUNG)-RELATED"/>
    <property type="match status" value="1"/>
</dbReference>
<dbReference type="Pfam" id="PF00067">
    <property type="entry name" value="p450"/>
    <property type="match status" value="1"/>
</dbReference>
<protein>
    <submittedName>
        <fullName evidence="4">Cytochrome P450</fullName>
        <ecNumber evidence="4">1.14.-.-</ecNumber>
    </submittedName>
</protein>
<evidence type="ECO:0000256" key="1">
    <source>
        <dbReference type="ARBA" id="ARBA00010617"/>
    </source>
</evidence>
<keyword evidence="2" id="KW-0479">Metal-binding</keyword>
<dbReference type="Gene3D" id="1.10.630.10">
    <property type="entry name" value="Cytochrome P450"/>
    <property type="match status" value="1"/>
</dbReference>
<evidence type="ECO:0000256" key="3">
    <source>
        <dbReference type="SAM" id="MobiDB-lite"/>
    </source>
</evidence>
<dbReference type="RefSeq" id="WP_370718115.1">
    <property type="nucleotide sequence ID" value="NZ_JBGGTQ010000003.1"/>
</dbReference>
<proteinExistence type="inferred from homology"/>
<dbReference type="InterPro" id="IPR002397">
    <property type="entry name" value="Cyt_P450_B"/>
</dbReference>
<dbReference type="EC" id="1.14.-.-" evidence="4"/>
<evidence type="ECO:0000313" key="4">
    <source>
        <dbReference type="EMBL" id="MEZ0492067.1"/>
    </source>
</evidence>
<dbReference type="GO" id="GO:0016491">
    <property type="term" value="F:oxidoreductase activity"/>
    <property type="evidence" value="ECO:0007669"/>
    <property type="project" value="UniProtKB-KW"/>
</dbReference>
<dbReference type="InterPro" id="IPR001128">
    <property type="entry name" value="Cyt_P450"/>
</dbReference>